<gene>
    <name evidence="1" type="ORF">L2E82_16182</name>
</gene>
<proteinExistence type="predicted"/>
<protein>
    <submittedName>
        <fullName evidence="1">Uncharacterized protein</fullName>
    </submittedName>
</protein>
<organism evidence="1 2">
    <name type="scientific">Cichorium intybus</name>
    <name type="common">Chicory</name>
    <dbReference type="NCBI Taxonomy" id="13427"/>
    <lineage>
        <taxon>Eukaryota</taxon>
        <taxon>Viridiplantae</taxon>
        <taxon>Streptophyta</taxon>
        <taxon>Embryophyta</taxon>
        <taxon>Tracheophyta</taxon>
        <taxon>Spermatophyta</taxon>
        <taxon>Magnoliopsida</taxon>
        <taxon>eudicotyledons</taxon>
        <taxon>Gunneridae</taxon>
        <taxon>Pentapetalae</taxon>
        <taxon>asterids</taxon>
        <taxon>campanulids</taxon>
        <taxon>Asterales</taxon>
        <taxon>Asteraceae</taxon>
        <taxon>Cichorioideae</taxon>
        <taxon>Cichorieae</taxon>
        <taxon>Cichoriinae</taxon>
        <taxon>Cichorium</taxon>
    </lineage>
</organism>
<reference evidence="1 2" key="2">
    <citation type="journal article" date="2022" name="Mol. Ecol. Resour.">
        <title>The genomes of chicory, endive, great burdock and yacon provide insights into Asteraceae paleo-polyploidization history and plant inulin production.</title>
        <authorList>
            <person name="Fan W."/>
            <person name="Wang S."/>
            <person name="Wang H."/>
            <person name="Wang A."/>
            <person name="Jiang F."/>
            <person name="Liu H."/>
            <person name="Zhao H."/>
            <person name="Xu D."/>
            <person name="Zhang Y."/>
        </authorList>
    </citation>
    <scope>NUCLEOTIDE SEQUENCE [LARGE SCALE GENOMIC DNA]</scope>
    <source>
        <strain evidence="2">cv. Punajuju</strain>
        <tissue evidence="1">Leaves</tissue>
    </source>
</reference>
<accession>A0ACB9F4T8</accession>
<dbReference type="EMBL" id="CM042011">
    <property type="protein sequence ID" value="KAI3766132.1"/>
    <property type="molecule type" value="Genomic_DNA"/>
</dbReference>
<reference evidence="2" key="1">
    <citation type="journal article" date="2022" name="Mol. Ecol. Resour.">
        <title>The genomes of chicory, endive, great burdock and yacon provide insights into Asteraceae palaeo-polyploidization history and plant inulin production.</title>
        <authorList>
            <person name="Fan W."/>
            <person name="Wang S."/>
            <person name="Wang H."/>
            <person name="Wang A."/>
            <person name="Jiang F."/>
            <person name="Liu H."/>
            <person name="Zhao H."/>
            <person name="Xu D."/>
            <person name="Zhang Y."/>
        </authorList>
    </citation>
    <scope>NUCLEOTIDE SEQUENCE [LARGE SCALE GENOMIC DNA]</scope>
    <source>
        <strain evidence="2">cv. Punajuju</strain>
    </source>
</reference>
<name>A0ACB9F4T8_CICIN</name>
<keyword evidence="2" id="KW-1185">Reference proteome</keyword>
<sequence length="81" mass="8775">MAAPTIVAVDGQGGRNTGVGDLVRSCSSNKSRESKKMSFRPEMARELGTTSPLFLLWLWDGCDGWWRFGSITAAYSDIGSS</sequence>
<evidence type="ECO:0000313" key="1">
    <source>
        <dbReference type="EMBL" id="KAI3766132.1"/>
    </source>
</evidence>
<evidence type="ECO:0000313" key="2">
    <source>
        <dbReference type="Proteomes" id="UP001055811"/>
    </source>
</evidence>
<comment type="caution">
    <text evidence="1">The sequence shown here is derived from an EMBL/GenBank/DDBJ whole genome shotgun (WGS) entry which is preliminary data.</text>
</comment>
<dbReference type="Proteomes" id="UP001055811">
    <property type="component" value="Linkage Group LG03"/>
</dbReference>